<organism evidence="1 2">
    <name type="scientific">Candidatus Argoarchaeum ethanivorans</name>
    <dbReference type="NCBI Taxonomy" id="2608793"/>
    <lineage>
        <taxon>Archaea</taxon>
        <taxon>Methanobacteriati</taxon>
        <taxon>Methanobacteriota</taxon>
        <taxon>Stenosarchaea group</taxon>
        <taxon>Methanomicrobia</taxon>
        <taxon>Methanosarcinales</taxon>
        <taxon>Methanosarcinales incertae sedis</taxon>
        <taxon>GOM Arc I cluster</taxon>
        <taxon>Candidatus Argoarchaeum</taxon>
    </lineage>
</organism>
<dbReference type="Pfam" id="PF25924">
    <property type="entry name" value="MJECL33"/>
    <property type="match status" value="1"/>
</dbReference>
<dbReference type="AlphaFoldDB" id="A0A811TAM8"/>
<evidence type="ECO:0000313" key="1">
    <source>
        <dbReference type="EMBL" id="CAD6492702.1"/>
    </source>
</evidence>
<accession>A0A811TAM8</accession>
<comment type="caution">
    <text evidence="1">The sequence shown here is derived from an EMBL/GenBank/DDBJ whole genome shotgun (WGS) entry which is preliminary data.</text>
</comment>
<protein>
    <submittedName>
        <fullName evidence="1">Uncharacterized protein</fullName>
    </submittedName>
</protein>
<name>A0A811TAM8_9EURY</name>
<gene>
    <name evidence="1" type="ORF">CHKLHMKO_00330</name>
</gene>
<dbReference type="EMBL" id="CAJHIO010000017">
    <property type="protein sequence ID" value="CAD6492702.1"/>
    <property type="molecule type" value="Genomic_DNA"/>
</dbReference>
<evidence type="ECO:0000313" key="2">
    <source>
        <dbReference type="Proteomes" id="UP000610373"/>
    </source>
</evidence>
<reference evidence="1" key="1">
    <citation type="submission" date="2020-10" db="EMBL/GenBank/DDBJ databases">
        <authorList>
            <person name="Hahn C.J."/>
            <person name="Laso-Perez R."/>
            <person name="Vulcano F."/>
            <person name="Vaziourakis K.-M."/>
            <person name="Stokke R."/>
            <person name="Steen I.H."/>
            <person name="Teske A."/>
            <person name="Boetius A."/>
            <person name="Liebeke M."/>
            <person name="Amann R."/>
            <person name="Knittel K."/>
        </authorList>
    </citation>
    <scope>NUCLEOTIDE SEQUENCE</scope>
    <source>
        <strain evidence="1">Gfbio:e3339647-f889-4370-9287-4fb5cb688e4c:AG392O15_GoMArc1</strain>
    </source>
</reference>
<sequence>MPATDDINEVKQPEIRNRMDLHRFLEVVVNKTYELEKEYQRLEEDLNMVKSYIIESHKPISELAADGYTIKVSKTDDPTLFIVNFKKTDMSKFSTLYVDVFDDRFWTAHTVEKSAIADPFIGKIARTEIKNDYIWLPSQYMGRFKEKGIPRGITLQYSEIMSAEEEKLIGDLSMKLWGAASGDVLELFRNLPHIKALIQKGGEEKLYHILDVCEGLAHSSPLSGIGITYTSKDDEDSRYVLDDIIYKGKFTARGGNSIDSHLYLIRNTKEEYTNVIKYIEEEIAMGLVHNSPLRMTGHPISIILSREIEDIELFSNELISCKYPFRLWGIPRYVTKEVVAITGVDLHTGGKLNLELSSDWIRLYLHKNSCGNTIARLYSIIQHNYDSNATLEGVEYGNLF</sequence>
<dbReference type="InterPro" id="IPR058966">
    <property type="entry name" value="MJECL33-like"/>
</dbReference>
<proteinExistence type="predicted"/>
<dbReference type="Proteomes" id="UP000610373">
    <property type="component" value="Unassembled WGS sequence"/>
</dbReference>